<evidence type="ECO:0000313" key="2">
    <source>
        <dbReference type="EMBL" id="KAI4532966.1"/>
    </source>
</evidence>
<gene>
    <name evidence="2" type="ORF">MG293_015985</name>
</gene>
<reference evidence="2" key="1">
    <citation type="submission" date="2022-03" db="EMBL/GenBank/DDBJ databases">
        <title>Genomic analyses of argali, domestic sheep and their hybrids provide insights into chromosomal evolution, heterosis and genetic basis of agronomic traits.</title>
        <authorList>
            <person name="Li M."/>
        </authorList>
    </citation>
    <scope>NUCLEOTIDE SEQUENCE</scope>
    <source>
        <strain evidence="2">CAU-MHL-2022a</strain>
        <tissue evidence="2">Skin</tissue>
    </source>
</reference>
<evidence type="ECO:0000256" key="1">
    <source>
        <dbReference type="SAM" id="MobiDB-lite"/>
    </source>
</evidence>
<accession>A0AAD4TUK5</accession>
<proteinExistence type="predicted"/>
<evidence type="ECO:0000313" key="3">
    <source>
        <dbReference type="Proteomes" id="UP001214576"/>
    </source>
</evidence>
<feature type="region of interest" description="Disordered" evidence="1">
    <location>
        <begin position="18"/>
        <end position="43"/>
    </location>
</feature>
<keyword evidence="3" id="KW-1185">Reference proteome</keyword>
<dbReference type="Proteomes" id="UP001214576">
    <property type="component" value="Unassembled WGS sequence"/>
</dbReference>
<name>A0AAD4TUK5_OVIAM</name>
<comment type="caution">
    <text evidence="2">The sequence shown here is derived from an EMBL/GenBank/DDBJ whole genome shotgun (WGS) entry which is preliminary data.</text>
</comment>
<dbReference type="EMBL" id="JAKZEL010000020">
    <property type="protein sequence ID" value="KAI4532966.1"/>
    <property type="molecule type" value="Genomic_DNA"/>
</dbReference>
<sequence length="163" mass="17904">MGLAEPAKVLLDAAQQRRNGGWREKAHHPAKPQLNSQDKQTEGEMEGKLSTNMALPHIIGCTEGMLSPFGLAIETPGPTLFAAVDPVPWACQCLECLQAVFGTFPPLFPTLQFGTATLIQHMLCKYCQVNVYTFYTAVQTFQNANLIMFPTHIYSCSDSSRAP</sequence>
<organism evidence="2 3">
    <name type="scientific">Ovis ammon polii</name>
    <dbReference type="NCBI Taxonomy" id="230172"/>
    <lineage>
        <taxon>Eukaryota</taxon>
        <taxon>Metazoa</taxon>
        <taxon>Chordata</taxon>
        <taxon>Craniata</taxon>
        <taxon>Vertebrata</taxon>
        <taxon>Euteleostomi</taxon>
        <taxon>Mammalia</taxon>
        <taxon>Eutheria</taxon>
        <taxon>Laurasiatheria</taxon>
        <taxon>Artiodactyla</taxon>
        <taxon>Ruminantia</taxon>
        <taxon>Pecora</taxon>
        <taxon>Bovidae</taxon>
        <taxon>Caprinae</taxon>
        <taxon>Ovis</taxon>
    </lineage>
</organism>
<dbReference type="AlphaFoldDB" id="A0AAD4TUK5"/>
<protein>
    <submittedName>
        <fullName evidence="2">Uncharacterized protein</fullName>
    </submittedName>
</protein>